<evidence type="ECO:0000313" key="3">
    <source>
        <dbReference type="Proteomes" id="UP001066276"/>
    </source>
</evidence>
<reference evidence="2" key="1">
    <citation type="journal article" date="2022" name="bioRxiv">
        <title>Sequencing and chromosome-scale assembly of the giantPleurodeles waltlgenome.</title>
        <authorList>
            <person name="Brown T."/>
            <person name="Elewa A."/>
            <person name="Iarovenko S."/>
            <person name="Subramanian E."/>
            <person name="Araus A.J."/>
            <person name="Petzold A."/>
            <person name="Susuki M."/>
            <person name="Suzuki K.-i.T."/>
            <person name="Hayashi T."/>
            <person name="Toyoda A."/>
            <person name="Oliveira C."/>
            <person name="Osipova E."/>
            <person name="Leigh N.D."/>
            <person name="Simon A."/>
            <person name="Yun M.H."/>
        </authorList>
    </citation>
    <scope>NUCLEOTIDE SEQUENCE</scope>
    <source>
        <strain evidence="2">20211129_DDA</strain>
        <tissue evidence="2">Liver</tissue>
    </source>
</reference>
<organism evidence="2 3">
    <name type="scientific">Pleurodeles waltl</name>
    <name type="common">Iberian ribbed newt</name>
    <dbReference type="NCBI Taxonomy" id="8319"/>
    <lineage>
        <taxon>Eukaryota</taxon>
        <taxon>Metazoa</taxon>
        <taxon>Chordata</taxon>
        <taxon>Craniata</taxon>
        <taxon>Vertebrata</taxon>
        <taxon>Euteleostomi</taxon>
        <taxon>Amphibia</taxon>
        <taxon>Batrachia</taxon>
        <taxon>Caudata</taxon>
        <taxon>Salamandroidea</taxon>
        <taxon>Salamandridae</taxon>
        <taxon>Pleurodelinae</taxon>
        <taxon>Pleurodeles</taxon>
    </lineage>
</organism>
<dbReference type="AlphaFoldDB" id="A0AAV7PHT4"/>
<comment type="caution">
    <text evidence="2">The sequence shown here is derived from an EMBL/GenBank/DDBJ whole genome shotgun (WGS) entry which is preliminary data.</text>
</comment>
<sequence>MEPQGLNGANTPLLLTNVYIRPNKEQNRENMETQLNILKMLMRQYKEAVHIVSSDFIVDLSKGYTKQGQKHYGLHLNNGFENLGLRLLLTHVRGDSPSPVTFSSGSIKSTIDFTLINEAALPLVDAYNIYARLESDHFPKAIQLRWVWKQLPTANIIIAAPMSYNTKKLKWQGDGIKKVSRSAWALK</sequence>
<dbReference type="GO" id="GO:0003824">
    <property type="term" value="F:catalytic activity"/>
    <property type="evidence" value="ECO:0007669"/>
    <property type="project" value="InterPro"/>
</dbReference>
<proteinExistence type="predicted"/>
<dbReference type="Gene3D" id="3.60.10.10">
    <property type="entry name" value="Endonuclease/exonuclease/phosphatase"/>
    <property type="match status" value="1"/>
</dbReference>
<keyword evidence="3" id="KW-1185">Reference proteome</keyword>
<dbReference type="SUPFAM" id="SSF56219">
    <property type="entry name" value="DNase I-like"/>
    <property type="match status" value="1"/>
</dbReference>
<dbReference type="InterPro" id="IPR036691">
    <property type="entry name" value="Endo/exonu/phosph_ase_sf"/>
</dbReference>
<dbReference type="EMBL" id="JANPWB010000011">
    <property type="protein sequence ID" value="KAJ1127872.1"/>
    <property type="molecule type" value="Genomic_DNA"/>
</dbReference>
<protein>
    <recommendedName>
        <fullName evidence="1">Endonuclease/exonuclease/phosphatase domain-containing protein</fullName>
    </recommendedName>
</protein>
<gene>
    <name evidence="2" type="ORF">NDU88_006265</name>
</gene>
<dbReference type="InterPro" id="IPR005135">
    <property type="entry name" value="Endo/exonuclease/phosphatase"/>
</dbReference>
<name>A0AAV7PHT4_PLEWA</name>
<evidence type="ECO:0000259" key="1">
    <source>
        <dbReference type="Pfam" id="PF14529"/>
    </source>
</evidence>
<dbReference type="Pfam" id="PF14529">
    <property type="entry name" value="Exo_endo_phos_2"/>
    <property type="match status" value="1"/>
</dbReference>
<evidence type="ECO:0000313" key="2">
    <source>
        <dbReference type="EMBL" id="KAJ1127872.1"/>
    </source>
</evidence>
<dbReference type="Proteomes" id="UP001066276">
    <property type="component" value="Chromosome 7"/>
</dbReference>
<accession>A0AAV7PHT4</accession>
<feature type="domain" description="Endonuclease/exonuclease/phosphatase" evidence="1">
    <location>
        <begin position="14"/>
        <end position="139"/>
    </location>
</feature>